<proteinExistence type="predicted"/>
<evidence type="ECO:0000313" key="2">
    <source>
        <dbReference type="EMBL" id="EGG07700.1"/>
    </source>
</evidence>
<dbReference type="RefSeq" id="XP_007409032.1">
    <property type="nucleotide sequence ID" value="XM_007408970.1"/>
</dbReference>
<protein>
    <recommendedName>
        <fullName evidence="4">Secreted protein</fullName>
    </recommendedName>
</protein>
<feature type="chain" id="PRO_5003317676" description="Secreted protein" evidence="1">
    <location>
        <begin position="18"/>
        <end position="489"/>
    </location>
</feature>
<evidence type="ECO:0000256" key="1">
    <source>
        <dbReference type="SAM" id="SignalP"/>
    </source>
</evidence>
<dbReference type="VEuPathDB" id="FungiDB:MELLADRAFT_105737"/>
<evidence type="ECO:0000313" key="3">
    <source>
        <dbReference type="Proteomes" id="UP000001072"/>
    </source>
</evidence>
<keyword evidence="3" id="KW-1185">Reference proteome</keyword>
<evidence type="ECO:0008006" key="4">
    <source>
        <dbReference type="Google" id="ProtNLM"/>
    </source>
</evidence>
<dbReference type="AlphaFoldDB" id="F4RID2"/>
<gene>
    <name evidence="2" type="ORF">MELLADRAFT_105737</name>
</gene>
<dbReference type="EMBL" id="GL883103">
    <property type="protein sequence ID" value="EGG07700.1"/>
    <property type="molecule type" value="Genomic_DNA"/>
</dbReference>
<dbReference type="InParanoid" id="F4RID2"/>
<dbReference type="GeneID" id="18922700"/>
<feature type="signal peptide" evidence="1">
    <location>
        <begin position="1"/>
        <end position="17"/>
    </location>
</feature>
<accession>F4RID2</accession>
<keyword evidence="1" id="KW-0732">Signal</keyword>
<sequence length="489" mass="57353">MKLFVFCPFILLKFSSTIICPYTPQYRLDSVPRRYPKEFEVQLYQPFHIKPDATLSSNLESISLISTENSPPVPDINRFKRLLNVKKKIPTWWFLDMDLDELASNLRISFPFLQEKIRSDAFMKGKQVEKTINYAVDILENYRLQSKERIWVLAVLTHLQEYLPKGDLRPIVTDMSKGPISNAGLQLHLTKGLNLIGASQELWNSKKGPTLLEIDLSLSEALSKWKIIKWLTCQFRADEASKSSKFMVETHDLLLQESCPMEEETLRKLLLRCSQNLEEQDTSPWDKELAYIILHKYEQIYPVVRDFVRFQKSQNDYFKKTYEYKELPNLILQARQDLGPFKNLMKLFLKEKSMNMDSIKLLIDSILRTKQKYQRWEDTESKQMANQEDSVIRLLQHISTHIDGAKSYLEDLVDHRSDSQMYTFNTLELSPTGQPCVICQQDMHKEEALVKLHSEVDHQLHMDCWQVYGEDQEMSGRLCYMVGIWTKVG</sequence>
<name>F4RID2_MELLP</name>
<organism evidence="3">
    <name type="scientific">Melampsora larici-populina (strain 98AG31 / pathotype 3-4-7)</name>
    <name type="common">Poplar leaf rust fungus</name>
    <dbReference type="NCBI Taxonomy" id="747676"/>
    <lineage>
        <taxon>Eukaryota</taxon>
        <taxon>Fungi</taxon>
        <taxon>Dikarya</taxon>
        <taxon>Basidiomycota</taxon>
        <taxon>Pucciniomycotina</taxon>
        <taxon>Pucciniomycetes</taxon>
        <taxon>Pucciniales</taxon>
        <taxon>Melampsoraceae</taxon>
        <taxon>Melampsora</taxon>
    </lineage>
</organism>
<dbReference type="KEGG" id="mlr:MELLADRAFT_105737"/>
<reference evidence="3" key="1">
    <citation type="journal article" date="2011" name="Proc. Natl. Acad. Sci. U.S.A.">
        <title>Obligate biotrophy features unraveled by the genomic analysis of rust fungi.</title>
        <authorList>
            <person name="Duplessis S."/>
            <person name="Cuomo C.A."/>
            <person name="Lin Y.-C."/>
            <person name="Aerts A."/>
            <person name="Tisserant E."/>
            <person name="Veneault-Fourrey C."/>
            <person name="Joly D.L."/>
            <person name="Hacquard S."/>
            <person name="Amselem J."/>
            <person name="Cantarel B.L."/>
            <person name="Chiu R."/>
            <person name="Coutinho P.M."/>
            <person name="Feau N."/>
            <person name="Field M."/>
            <person name="Frey P."/>
            <person name="Gelhaye E."/>
            <person name="Goldberg J."/>
            <person name="Grabherr M.G."/>
            <person name="Kodira C.D."/>
            <person name="Kohler A."/>
            <person name="Kuees U."/>
            <person name="Lindquist E.A."/>
            <person name="Lucas S.M."/>
            <person name="Mago R."/>
            <person name="Mauceli E."/>
            <person name="Morin E."/>
            <person name="Murat C."/>
            <person name="Pangilinan J.L."/>
            <person name="Park R."/>
            <person name="Pearson M."/>
            <person name="Quesneville H."/>
            <person name="Rouhier N."/>
            <person name="Sakthikumar S."/>
            <person name="Salamov A.A."/>
            <person name="Schmutz J."/>
            <person name="Selles B."/>
            <person name="Shapiro H."/>
            <person name="Tanguay P."/>
            <person name="Tuskan G.A."/>
            <person name="Henrissat B."/>
            <person name="Van de Peer Y."/>
            <person name="Rouze P."/>
            <person name="Ellis J.G."/>
            <person name="Dodds P.N."/>
            <person name="Schein J.E."/>
            <person name="Zhong S."/>
            <person name="Hamelin R.C."/>
            <person name="Grigoriev I.V."/>
            <person name="Szabo L.J."/>
            <person name="Martin F."/>
        </authorList>
    </citation>
    <scope>NUCLEOTIDE SEQUENCE [LARGE SCALE GENOMIC DNA]</scope>
    <source>
        <strain evidence="3">98AG31 / pathotype 3-4-7</strain>
    </source>
</reference>
<dbReference type="HOGENOM" id="CLU_046305_0_0_1"/>
<dbReference type="Proteomes" id="UP000001072">
    <property type="component" value="Unassembled WGS sequence"/>
</dbReference>